<dbReference type="PRINTS" id="PR00934">
    <property type="entry name" value="XHISDIPTASE"/>
</dbReference>
<dbReference type="NCBIfam" id="TIGR01893">
    <property type="entry name" value="aa-his-dipept"/>
    <property type="match status" value="1"/>
</dbReference>
<feature type="domain" description="Peptidase M20 dimerisation" evidence="1">
    <location>
        <begin position="209"/>
        <end position="292"/>
    </location>
</feature>
<dbReference type="CDD" id="cd03890">
    <property type="entry name" value="M20_pepD"/>
    <property type="match status" value="1"/>
</dbReference>
<dbReference type="PIRSF" id="PIRSF016599">
    <property type="entry name" value="Xaa-His_dipept"/>
    <property type="match status" value="1"/>
</dbReference>
<protein>
    <submittedName>
        <fullName evidence="2">Dipeptidase D</fullName>
        <ecNumber evidence="2">3.4.13.-</ecNumber>
    </submittedName>
</protein>
<dbReference type="Proteomes" id="UP001549162">
    <property type="component" value="Unassembled WGS sequence"/>
</dbReference>
<dbReference type="PANTHER" id="PTHR43501:SF1">
    <property type="entry name" value="CYTOSOL NON-SPECIFIC DIPEPTIDASE"/>
    <property type="match status" value="1"/>
</dbReference>
<proteinExistence type="predicted"/>
<comment type="caution">
    <text evidence="2">The sequence shown here is derived from an EMBL/GenBank/DDBJ whole genome shotgun (WGS) entry which is preliminary data.</text>
</comment>
<dbReference type="EC" id="3.4.13.-" evidence="2"/>
<dbReference type="RefSeq" id="WP_354368053.1">
    <property type="nucleotide sequence ID" value="NZ_JBEPMA010000005.1"/>
</dbReference>
<keyword evidence="2" id="KW-0224">Dipeptidase</keyword>
<sequence>MKDIESLLQNRVFYYFDQITKIPRESFHEEEIRNFLLDFAKKHNLESFTDEIGNVIIKKEASTGYEKSESIILQGHMDMVCEKDDDIEFDFKKDPIVYTIKDDRIVAEHTTLGADNGIAVAMILTILESDKYSHPKIEALFTVNEENGMTGARNLENKYLESKLLLNLDSEEEGKGCVSCAGGQRDLIVLKKEFKKLDKEYDFYDLIVSGLKGGHSGQEIHKGLGNSNKILARALYRIFEKFEANLISIEGGAKPNAIPRLAKAKLAVPKNDKKELQDLIVEINGELVKELGKVDPNVRLNLENTREENDKAFTDELSYRIICLLNILPDGVMSMSKNIEGLVEASVNVGVIVDNEETVEIITNIRSQVSSLKDNMANINKIAAKLVGAEFSIQSDYPAWEYKENSKLRDIASDAYKEITGEDFIFEEIHAGLECGLFKETIGDIDMLSIGPDMEGVHAPGENLSIPSTERVFEFVIKILEKLK</sequence>
<dbReference type="Pfam" id="PF07687">
    <property type="entry name" value="M20_dimer"/>
    <property type="match status" value="1"/>
</dbReference>
<name>A0ABV2J9R7_9FIRM</name>
<dbReference type="EMBL" id="JBEPMA010000005">
    <property type="protein sequence ID" value="MET3617521.1"/>
    <property type="molecule type" value="Genomic_DNA"/>
</dbReference>
<keyword evidence="2" id="KW-0378">Hydrolase</keyword>
<accession>A0ABV2J9R7</accession>
<dbReference type="Gene3D" id="3.40.630.10">
    <property type="entry name" value="Zn peptidases"/>
    <property type="match status" value="2"/>
</dbReference>
<dbReference type="InterPro" id="IPR001160">
    <property type="entry name" value="Peptidase_M20C"/>
</dbReference>
<evidence type="ECO:0000313" key="3">
    <source>
        <dbReference type="Proteomes" id="UP001549162"/>
    </source>
</evidence>
<evidence type="ECO:0000313" key="2">
    <source>
        <dbReference type="EMBL" id="MET3617521.1"/>
    </source>
</evidence>
<evidence type="ECO:0000259" key="1">
    <source>
        <dbReference type="Pfam" id="PF07687"/>
    </source>
</evidence>
<keyword evidence="2" id="KW-0645">Protease</keyword>
<gene>
    <name evidence="2" type="ORF">ABID14_001152</name>
</gene>
<reference evidence="2 3" key="1">
    <citation type="submission" date="2024-06" db="EMBL/GenBank/DDBJ databases">
        <title>Genomic Encyclopedia of Type Strains, Phase IV (KMG-IV): sequencing the most valuable type-strain genomes for metagenomic binning, comparative biology and taxonomic classification.</title>
        <authorList>
            <person name="Goeker M."/>
        </authorList>
    </citation>
    <scope>NUCLEOTIDE SEQUENCE [LARGE SCALE GENOMIC DNA]</scope>
    <source>
        <strain evidence="2 3">DSM 21460</strain>
    </source>
</reference>
<dbReference type="InterPro" id="IPR002933">
    <property type="entry name" value="Peptidase_M20"/>
</dbReference>
<dbReference type="Pfam" id="PF01546">
    <property type="entry name" value="Peptidase_M20"/>
    <property type="match status" value="1"/>
</dbReference>
<dbReference type="InterPro" id="IPR011650">
    <property type="entry name" value="Peptidase_M20_dimer"/>
</dbReference>
<dbReference type="SUPFAM" id="SSF53187">
    <property type="entry name" value="Zn-dependent exopeptidases"/>
    <property type="match status" value="1"/>
</dbReference>
<dbReference type="PANTHER" id="PTHR43501">
    <property type="entry name" value="CYTOSOL NON-SPECIFIC DIPEPTIDASE"/>
    <property type="match status" value="1"/>
</dbReference>
<dbReference type="GO" id="GO:0016805">
    <property type="term" value="F:dipeptidase activity"/>
    <property type="evidence" value="ECO:0007669"/>
    <property type="project" value="UniProtKB-KW"/>
</dbReference>
<keyword evidence="3" id="KW-1185">Reference proteome</keyword>
<organism evidence="2 3">
    <name type="scientific">Peptoniphilus olsenii</name>
    <dbReference type="NCBI Taxonomy" id="411570"/>
    <lineage>
        <taxon>Bacteria</taxon>
        <taxon>Bacillati</taxon>
        <taxon>Bacillota</taxon>
        <taxon>Tissierellia</taxon>
        <taxon>Tissierellales</taxon>
        <taxon>Peptoniphilaceae</taxon>
        <taxon>Peptoniphilus</taxon>
    </lineage>
</organism>